<dbReference type="PANTHER" id="PTHR45527">
    <property type="entry name" value="NONRIBOSOMAL PEPTIDE SYNTHETASE"/>
    <property type="match status" value="1"/>
</dbReference>
<dbReference type="Proteomes" id="UP000225433">
    <property type="component" value="Unassembled WGS sequence"/>
</dbReference>
<dbReference type="InterPro" id="IPR023213">
    <property type="entry name" value="CAT-like_dom_sf"/>
</dbReference>
<accession>A0A2G0Q6H7</accession>
<feature type="domain" description="Condensation" evidence="1">
    <location>
        <begin position="33"/>
        <end position="357"/>
    </location>
</feature>
<dbReference type="Pfam" id="PF00668">
    <property type="entry name" value="Condensation"/>
    <property type="match status" value="1"/>
</dbReference>
<dbReference type="GO" id="GO:0047527">
    <property type="term" value="F:2,3-dihydroxybenzoate-serine ligase activity"/>
    <property type="evidence" value="ECO:0007669"/>
    <property type="project" value="TreeGrafter"/>
</dbReference>
<evidence type="ECO:0000313" key="2">
    <source>
        <dbReference type="EMBL" id="AOM39412.1"/>
    </source>
</evidence>
<dbReference type="GO" id="GO:0043041">
    <property type="term" value="P:amino acid activation for nonribosomal peptide biosynthetic process"/>
    <property type="evidence" value="ECO:0007669"/>
    <property type="project" value="TreeGrafter"/>
</dbReference>
<protein>
    <submittedName>
        <fullName evidence="3">Amino acid adenylation</fullName>
    </submittedName>
</protein>
<organism evidence="3 5">
    <name type="scientific">Xenorhabdus hominickii</name>
    <dbReference type="NCBI Taxonomy" id="351679"/>
    <lineage>
        <taxon>Bacteria</taxon>
        <taxon>Pseudomonadati</taxon>
        <taxon>Pseudomonadota</taxon>
        <taxon>Gammaproteobacteria</taxon>
        <taxon>Enterobacterales</taxon>
        <taxon>Morganellaceae</taxon>
        <taxon>Xenorhabdus</taxon>
    </lineage>
</organism>
<dbReference type="RefSeq" id="WP_069315178.1">
    <property type="nucleotide sequence ID" value="NZ_CAWNQJ010000068.1"/>
</dbReference>
<reference evidence="3 5" key="2">
    <citation type="journal article" date="2017" name="Nat. Microbiol.">
        <title>Natural product diversity associated with the nematode symbionts Photorhabdus and Xenorhabdus.</title>
        <authorList>
            <person name="Tobias N.J."/>
            <person name="Wolff H."/>
            <person name="Djahanschiri B."/>
            <person name="Grundmann F."/>
            <person name="Kronenwerth M."/>
            <person name="Shi Y.M."/>
            <person name="Simonyi S."/>
            <person name="Grun P."/>
            <person name="Shapiro-Ilan D."/>
            <person name="Pidot S.J."/>
            <person name="Stinear T.P."/>
            <person name="Ebersberger I."/>
            <person name="Bode H.B."/>
        </authorList>
    </citation>
    <scope>NUCLEOTIDE SEQUENCE [LARGE SCALE GENOMIC DNA]</scope>
    <source>
        <strain evidence="3 5">DSM 17903</strain>
    </source>
</reference>
<dbReference type="GO" id="GO:0031177">
    <property type="term" value="F:phosphopantetheine binding"/>
    <property type="evidence" value="ECO:0007669"/>
    <property type="project" value="TreeGrafter"/>
</dbReference>
<sequence>MSIQIQIDQATQTAHHSREKKHSRQKAQGEWFPLGYAQHCFWFVASALGNTANNQLVIMIEGELRITLLEQSINALIQSHISLRTEILDYAPIQRTCYVGEFDLPVRDLSGHDADEQEQNIIKYARQLKAPFNLRSPPHLRAQLFRLGEAQHLLFLCFPHIVADGGAIHLFEQQLWRLYAQGCQGRKPQLSVADNMQIGEWVHCEREIYLRQGQQDLAFWRSHLKGYPYACFPARYINQDTLTDHEFHLPFPDDSYEKLDVLAKQQRATLQMVFLTLVAEVIHEMTGQSRFSLNSVLEGREQPGSETLMVPMLRVMPVPVCMDGIKDKVTGEATIALLEQVREKILLAYDHMECPWSMPVGIMAEQRWHTSPKIYSLAIRAGSRLYSKIFRRAKLYPRFLADLLFMEPQPPQSIMRRSDRTQGSAGVSAPTININLLQDVFKAAVTDSSPGGLRLSSYWESEHQEHHMLSNQAISTQSVSTQWENDSVNIYVTLSKEGKPIMQIYCCCFNQEGMARFTGLLKAKLSSLSQSIIK</sequence>
<name>A0A2G0Q6H7_XENHO</name>
<dbReference type="GO" id="GO:0009366">
    <property type="term" value="C:enterobactin synthetase complex"/>
    <property type="evidence" value="ECO:0007669"/>
    <property type="project" value="TreeGrafter"/>
</dbReference>
<evidence type="ECO:0000259" key="1">
    <source>
        <dbReference type="Pfam" id="PF00668"/>
    </source>
</evidence>
<dbReference type="PANTHER" id="PTHR45527:SF1">
    <property type="entry name" value="FATTY ACID SYNTHASE"/>
    <property type="match status" value="1"/>
</dbReference>
<evidence type="ECO:0000313" key="5">
    <source>
        <dbReference type="Proteomes" id="UP000225433"/>
    </source>
</evidence>
<dbReference type="Gene3D" id="3.30.559.10">
    <property type="entry name" value="Chloramphenicol acetyltransferase-like domain"/>
    <property type="match status" value="1"/>
</dbReference>
<dbReference type="InterPro" id="IPR001242">
    <property type="entry name" value="Condensation_dom"/>
</dbReference>
<evidence type="ECO:0000313" key="4">
    <source>
        <dbReference type="Proteomes" id="UP000094600"/>
    </source>
</evidence>
<dbReference type="EMBL" id="CP016176">
    <property type="protein sequence ID" value="AOM39412.1"/>
    <property type="molecule type" value="Genomic_DNA"/>
</dbReference>
<dbReference type="OrthoDB" id="6437977at2"/>
<dbReference type="KEGG" id="xho:A9255_01625"/>
<evidence type="ECO:0000313" key="3">
    <source>
        <dbReference type="EMBL" id="PHM54827.1"/>
    </source>
</evidence>
<dbReference type="EMBL" id="NJAI01000004">
    <property type="protein sequence ID" value="PHM54827.1"/>
    <property type="molecule type" value="Genomic_DNA"/>
</dbReference>
<reference evidence="2 4" key="1">
    <citation type="submission" date="2016-06" db="EMBL/GenBank/DDBJ databases">
        <title>Bacterial characters and pathogenicity of Xenorhabdus hominickii from an entomopathogenic nematode, Steinernema monticolum.</title>
        <authorList>
            <person name="Park Y."/>
            <person name="Kim Y."/>
        </authorList>
    </citation>
    <scope>NUCLEOTIDE SEQUENCE [LARGE SCALE GENOMIC DNA]</scope>
    <source>
        <strain evidence="2 4">ANU1</strain>
    </source>
</reference>
<keyword evidence="4" id="KW-1185">Reference proteome</keyword>
<dbReference type="Proteomes" id="UP000094600">
    <property type="component" value="Chromosome"/>
</dbReference>
<proteinExistence type="predicted"/>
<dbReference type="AlphaFoldDB" id="A0A2G0Q6H7"/>
<gene>
    <name evidence="2" type="ORF">A9255_01625</name>
    <name evidence="3" type="ORF">Xhom_02784</name>
</gene>
<dbReference type="GO" id="GO:0009239">
    <property type="term" value="P:enterobactin biosynthetic process"/>
    <property type="evidence" value="ECO:0007669"/>
    <property type="project" value="TreeGrafter"/>
</dbReference>
<dbReference type="Gene3D" id="3.30.559.30">
    <property type="entry name" value="Nonribosomal peptide synthetase, condensation domain"/>
    <property type="match status" value="1"/>
</dbReference>
<dbReference type="STRING" id="351679.A9255_01625"/>
<dbReference type="SUPFAM" id="SSF52777">
    <property type="entry name" value="CoA-dependent acyltransferases"/>
    <property type="match status" value="2"/>
</dbReference>
<dbReference type="GO" id="GO:0005829">
    <property type="term" value="C:cytosol"/>
    <property type="evidence" value="ECO:0007669"/>
    <property type="project" value="TreeGrafter"/>
</dbReference>